<evidence type="ECO:0000313" key="3">
    <source>
        <dbReference type="Proteomes" id="UP001266099"/>
    </source>
</evidence>
<dbReference type="Proteomes" id="UP001266099">
    <property type="component" value="Unassembled WGS sequence"/>
</dbReference>
<comment type="caution">
    <text evidence="2">The sequence shown here is derived from an EMBL/GenBank/DDBJ whole genome shotgun (WGS) entry which is preliminary data.</text>
</comment>
<name>A0ABU1T111_9ACTO</name>
<dbReference type="SUPFAM" id="SSF52540">
    <property type="entry name" value="P-loop containing nucleoside triphosphate hydrolases"/>
    <property type="match status" value="1"/>
</dbReference>
<organism evidence="2 3">
    <name type="scientific">Arcanobacterium hippocoleae</name>
    <dbReference type="NCBI Taxonomy" id="149017"/>
    <lineage>
        <taxon>Bacteria</taxon>
        <taxon>Bacillati</taxon>
        <taxon>Actinomycetota</taxon>
        <taxon>Actinomycetes</taxon>
        <taxon>Actinomycetales</taxon>
        <taxon>Actinomycetaceae</taxon>
        <taxon>Arcanobacterium</taxon>
    </lineage>
</organism>
<dbReference type="PANTHER" id="PTHR34301:SF8">
    <property type="entry name" value="ATPASE DOMAIN-CONTAINING PROTEIN"/>
    <property type="match status" value="1"/>
</dbReference>
<protein>
    <recommendedName>
        <fullName evidence="1">Orc1-like AAA ATPase domain-containing protein</fullName>
    </recommendedName>
</protein>
<dbReference type="PANTHER" id="PTHR34301">
    <property type="entry name" value="DNA-BINDING PROTEIN-RELATED"/>
    <property type="match status" value="1"/>
</dbReference>
<gene>
    <name evidence="2" type="ORF">J2S36_000583</name>
</gene>
<dbReference type="Pfam" id="PF13191">
    <property type="entry name" value="AAA_16"/>
    <property type="match status" value="1"/>
</dbReference>
<proteinExistence type="predicted"/>
<dbReference type="EMBL" id="JAVDUJ010000001">
    <property type="protein sequence ID" value="MDR6939040.1"/>
    <property type="molecule type" value="Genomic_DNA"/>
</dbReference>
<feature type="domain" description="Orc1-like AAA ATPase" evidence="1">
    <location>
        <begin position="16"/>
        <end position="174"/>
    </location>
</feature>
<sequence>MKNPFKPTAGKMPPVLIGRDYAIEEFTDGINDGAGSPGRLIRISGNRGTGKTVLLTELGKIAAQQNWFVIDETAGEGLAERLLEALVGKEKSKRKITDITLPTVNIDPIGIDFGKVSLSPKLLPTTLRDALSKRIADVNRKHHDAGVFLTIDEVQAASTTELRAIATAVQHLIREEKNIAVAFAGLPSSTSRLLHDEVITFLRRAIPLELGAIDLLEVREAFAEVIAANGRTITDAALDLLTAATLGYPFLIQLVGYHVWRRATDDAPIDVNTAKSGIAAAQIRLGQTVHAPAFDDLSDVDKTFLLAMSQDDGPSSMADIAKRMRKDTQYTGMYRARLIDAGVIAQVAYGKVDFAIPYLRAWLREHEASLYLNISQNSEDKFSAEQEQ</sequence>
<keyword evidence="3" id="KW-1185">Reference proteome</keyword>
<dbReference type="InterPro" id="IPR041664">
    <property type="entry name" value="AAA_16"/>
</dbReference>
<reference evidence="2 3" key="1">
    <citation type="submission" date="2023-07" db="EMBL/GenBank/DDBJ databases">
        <title>Sequencing the genomes of 1000 actinobacteria strains.</title>
        <authorList>
            <person name="Klenk H.-P."/>
        </authorList>
    </citation>
    <scope>NUCLEOTIDE SEQUENCE [LARGE SCALE GENOMIC DNA]</scope>
    <source>
        <strain evidence="2 3">DSM 15539</strain>
    </source>
</reference>
<dbReference type="InterPro" id="IPR027417">
    <property type="entry name" value="P-loop_NTPase"/>
</dbReference>
<evidence type="ECO:0000259" key="1">
    <source>
        <dbReference type="Pfam" id="PF13191"/>
    </source>
</evidence>
<dbReference type="Gene3D" id="3.40.50.300">
    <property type="entry name" value="P-loop containing nucleotide triphosphate hydrolases"/>
    <property type="match status" value="1"/>
</dbReference>
<evidence type="ECO:0000313" key="2">
    <source>
        <dbReference type="EMBL" id="MDR6939040.1"/>
    </source>
</evidence>
<accession>A0ABU1T111</accession>
<dbReference type="RefSeq" id="WP_309955343.1">
    <property type="nucleotide sequence ID" value="NZ_JAVDUJ010000001.1"/>
</dbReference>